<accession>A0A0C2ZD81</accession>
<dbReference type="HOGENOM" id="CLU_175752_0_0_1"/>
<sequence>VAVDACRDLYRAAKGDQETVASKCCDINGLMVLVCHHDIPLAFTDIDSPGEQQKYAVALIEHLLSMIPEHATIMVFYDIGCVLHYS</sequence>
<name>A0A0C2ZD81_9AGAM</name>
<proteinExistence type="predicted"/>
<feature type="non-terminal residue" evidence="1">
    <location>
        <position position="1"/>
    </location>
</feature>
<dbReference type="AlphaFoldDB" id="A0A0C2ZD81"/>
<dbReference type="PANTHER" id="PTHR33096">
    <property type="entry name" value="CXC2 DOMAIN-CONTAINING PROTEIN"/>
    <property type="match status" value="1"/>
</dbReference>
<reference evidence="2" key="2">
    <citation type="submission" date="2015-01" db="EMBL/GenBank/DDBJ databases">
        <title>Evolutionary Origins and Diversification of the Mycorrhizal Mutualists.</title>
        <authorList>
            <consortium name="DOE Joint Genome Institute"/>
            <consortium name="Mycorrhizal Genomics Consortium"/>
            <person name="Kohler A."/>
            <person name="Kuo A."/>
            <person name="Nagy L.G."/>
            <person name="Floudas D."/>
            <person name="Copeland A."/>
            <person name="Barry K.W."/>
            <person name="Cichocki N."/>
            <person name="Veneault-Fourrey C."/>
            <person name="LaButti K."/>
            <person name="Lindquist E.A."/>
            <person name="Lipzen A."/>
            <person name="Lundell T."/>
            <person name="Morin E."/>
            <person name="Murat C."/>
            <person name="Riley R."/>
            <person name="Ohm R."/>
            <person name="Sun H."/>
            <person name="Tunlid A."/>
            <person name="Henrissat B."/>
            <person name="Grigoriev I.V."/>
            <person name="Hibbett D.S."/>
            <person name="Martin F."/>
        </authorList>
    </citation>
    <scope>NUCLEOTIDE SEQUENCE [LARGE SCALE GENOMIC DNA]</scope>
    <source>
        <strain evidence="2">Foug A</strain>
    </source>
</reference>
<dbReference type="EMBL" id="KN822070">
    <property type="protein sequence ID" value="KIM59753.1"/>
    <property type="molecule type" value="Genomic_DNA"/>
</dbReference>
<reference evidence="1 2" key="1">
    <citation type="submission" date="2014-04" db="EMBL/GenBank/DDBJ databases">
        <authorList>
            <consortium name="DOE Joint Genome Institute"/>
            <person name="Kuo A."/>
            <person name="Kohler A."/>
            <person name="Nagy L.G."/>
            <person name="Floudas D."/>
            <person name="Copeland A."/>
            <person name="Barry K.W."/>
            <person name="Cichocki N."/>
            <person name="Veneault-Fourrey C."/>
            <person name="LaButti K."/>
            <person name="Lindquist E.A."/>
            <person name="Lipzen A."/>
            <person name="Lundell T."/>
            <person name="Morin E."/>
            <person name="Murat C."/>
            <person name="Sun H."/>
            <person name="Tunlid A."/>
            <person name="Henrissat B."/>
            <person name="Grigoriev I.V."/>
            <person name="Hibbett D.S."/>
            <person name="Martin F."/>
            <person name="Nordberg H.P."/>
            <person name="Cantor M.N."/>
            <person name="Hua S.X."/>
        </authorList>
    </citation>
    <scope>NUCLEOTIDE SEQUENCE [LARGE SCALE GENOMIC DNA]</scope>
    <source>
        <strain evidence="1 2">Foug A</strain>
    </source>
</reference>
<organism evidence="1 2">
    <name type="scientific">Scleroderma citrinum Foug A</name>
    <dbReference type="NCBI Taxonomy" id="1036808"/>
    <lineage>
        <taxon>Eukaryota</taxon>
        <taxon>Fungi</taxon>
        <taxon>Dikarya</taxon>
        <taxon>Basidiomycota</taxon>
        <taxon>Agaricomycotina</taxon>
        <taxon>Agaricomycetes</taxon>
        <taxon>Agaricomycetidae</taxon>
        <taxon>Boletales</taxon>
        <taxon>Sclerodermatineae</taxon>
        <taxon>Sclerodermataceae</taxon>
        <taxon>Scleroderma</taxon>
    </lineage>
</organism>
<keyword evidence="2" id="KW-1185">Reference proteome</keyword>
<evidence type="ECO:0000313" key="1">
    <source>
        <dbReference type="EMBL" id="KIM59753.1"/>
    </source>
</evidence>
<dbReference type="InterPro" id="IPR040521">
    <property type="entry name" value="KDZ"/>
</dbReference>
<protein>
    <submittedName>
        <fullName evidence="1">Uncharacterized protein</fullName>
    </submittedName>
</protein>
<gene>
    <name evidence="1" type="ORF">SCLCIDRAFT_82439</name>
</gene>
<evidence type="ECO:0000313" key="2">
    <source>
        <dbReference type="Proteomes" id="UP000053989"/>
    </source>
</evidence>
<dbReference type="InParanoid" id="A0A0C2ZD81"/>
<dbReference type="PANTHER" id="PTHR33096:SF1">
    <property type="entry name" value="CXC1-LIKE CYSTEINE CLUSTER ASSOCIATED WITH KDZ TRANSPOSASES DOMAIN-CONTAINING PROTEIN"/>
    <property type="match status" value="1"/>
</dbReference>
<dbReference type="Pfam" id="PF18758">
    <property type="entry name" value="KDZ"/>
    <property type="match status" value="1"/>
</dbReference>
<feature type="non-terminal residue" evidence="1">
    <location>
        <position position="86"/>
    </location>
</feature>
<dbReference type="Proteomes" id="UP000053989">
    <property type="component" value="Unassembled WGS sequence"/>
</dbReference>
<dbReference type="OrthoDB" id="3364670at2759"/>
<dbReference type="STRING" id="1036808.A0A0C2ZD81"/>